<protein>
    <submittedName>
        <fullName evidence="1">Biotin--acetyl-CoA-carboxylase ligase</fullName>
        <ecNumber evidence="1">6.3.4.15</ecNumber>
    </submittedName>
</protein>
<keyword evidence="1" id="KW-0436">Ligase</keyword>
<dbReference type="EMBL" id="KF160233">
    <property type="protein sequence ID" value="AGU67975.1"/>
    <property type="molecule type" value="Genomic_DNA"/>
</dbReference>
<sequence>MTKFPANIEFHGSVTTTMTVAREKMATMLAGPDAEKFKMEPFGIVGESQSSGLSTGGGKWASPIGNMYFTMGIPQNNPDVLNPDVTPVLPLVCGLACRAAVLELLPGVNPEDVATKWPSSIIYKGQNIGATMVESEGDFYLAGMGMNVNVASAVSPDGRPSTTINQISYDVGAKPITPRMLAEKVWEKFLGYISGDVATRQRVVAEFDKAMDRRVKLHRRTPAGGRDPEELTVVSLNEWGHITVSRARDGKEEDICAEYLL</sequence>
<name>T1YSQ3_HERMU</name>
<dbReference type="AlphaFoldDB" id="T1YSQ3"/>
<dbReference type="GO" id="GO:0005737">
    <property type="term" value="C:cytoplasm"/>
    <property type="evidence" value="ECO:0007669"/>
    <property type="project" value="TreeGrafter"/>
</dbReference>
<accession>T1YSQ3</accession>
<dbReference type="PANTHER" id="PTHR12835">
    <property type="entry name" value="BIOTIN PROTEIN LIGASE"/>
    <property type="match status" value="1"/>
</dbReference>
<dbReference type="InterPro" id="IPR045864">
    <property type="entry name" value="aa-tRNA-synth_II/BPL/LPL"/>
</dbReference>
<dbReference type="EC" id="6.3.4.15" evidence="1"/>
<dbReference type="SUPFAM" id="SSF55681">
    <property type="entry name" value="Class II aaRS and biotin synthetases"/>
    <property type="match status" value="1"/>
</dbReference>
<organism evidence="1">
    <name type="scientific">Herpetomonas muscarum</name>
    <dbReference type="NCBI Taxonomy" id="5718"/>
    <lineage>
        <taxon>Eukaryota</taxon>
        <taxon>Discoba</taxon>
        <taxon>Euglenozoa</taxon>
        <taxon>Kinetoplastea</taxon>
        <taxon>Metakinetoplastina</taxon>
        <taxon>Trypanosomatida</taxon>
        <taxon>Trypanosomatidae</taxon>
        <taxon>Herpetomonas</taxon>
    </lineage>
</organism>
<reference evidence="1" key="1">
    <citation type="journal article" date="2013" name="PLoS ONE">
        <title>Biosynthesis of vitamins and cofactors in bacterium-harbouring trypanosomatids depends on the symbiotic association as revealed by genomic analyses.</title>
        <authorList>
            <person name="Klein C.C."/>
            <person name="Alves J.M."/>
            <person name="Serrano M.G."/>
            <person name="Buck G.A."/>
            <person name="Vasconcelos A.T."/>
            <person name="Sagot M.F."/>
            <person name="Teixeira M.M."/>
            <person name="Camargo E.P."/>
            <person name="Motta M.C."/>
        </authorList>
    </citation>
    <scope>NUCLEOTIDE SEQUENCE</scope>
    <source>
        <strain evidence="1">TCC001E</strain>
    </source>
</reference>
<dbReference type="GO" id="GO:0004077">
    <property type="term" value="F:biotin--[biotin carboxyl-carrier protein] ligase activity"/>
    <property type="evidence" value="ECO:0007669"/>
    <property type="project" value="UniProtKB-EC"/>
</dbReference>
<evidence type="ECO:0000313" key="1">
    <source>
        <dbReference type="EMBL" id="AGU67975.1"/>
    </source>
</evidence>
<proteinExistence type="predicted"/>
<dbReference type="PANTHER" id="PTHR12835:SF5">
    <property type="entry name" value="BIOTIN--PROTEIN LIGASE"/>
    <property type="match status" value="1"/>
</dbReference>
<dbReference type="Gene3D" id="3.30.930.10">
    <property type="entry name" value="Bira Bifunctional Protein, Domain 2"/>
    <property type="match status" value="1"/>
</dbReference>